<dbReference type="Proteomes" id="UP000489600">
    <property type="component" value="Unassembled WGS sequence"/>
</dbReference>
<name>A0A565BV71_9BRAS</name>
<dbReference type="OrthoDB" id="676979at2759"/>
<evidence type="ECO:0000313" key="1">
    <source>
        <dbReference type="EMBL" id="VVB05263.1"/>
    </source>
</evidence>
<gene>
    <name evidence="1" type="ORF">ANE_LOCUS15707</name>
</gene>
<reference evidence="1" key="1">
    <citation type="submission" date="2019-07" db="EMBL/GenBank/DDBJ databases">
        <authorList>
            <person name="Dittberner H."/>
        </authorList>
    </citation>
    <scope>NUCLEOTIDE SEQUENCE [LARGE SCALE GENOMIC DNA]</scope>
</reference>
<proteinExistence type="predicted"/>
<dbReference type="EMBL" id="CABITT030000005">
    <property type="protein sequence ID" value="VVB05263.1"/>
    <property type="molecule type" value="Genomic_DNA"/>
</dbReference>
<dbReference type="AlphaFoldDB" id="A0A565BV71"/>
<comment type="caution">
    <text evidence="1">The sequence shown here is derived from an EMBL/GenBank/DDBJ whole genome shotgun (WGS) entry which is preliminary data.</text>
</comment>
<protein>
    <submittedName>
        <fullName evidence="1">Uncharacterized protein</fullName>
    </submittedName>
</protein>
<keyword evidence="2" id="KW-1185">Reference proteome</keyword>
<evidence type="ECO:0000313" key="2">
    <source>
        <dbReference type="Proteomes" id="UP000489600"/>
    </source>
</evidence>
<organism evidence="1 2">
    <name type="scientific">Arabis nemorensis</name>
    <dbReference type="NCBI Taxonomy" id="586526"/>
    <lineage>
        <taxon>Eukaryota</taxon>
        <taxon>Viridiplantae</taxon>
        <taxon>Streptophyta</taxon>
        <taxon>Embryophyta</taxon>
        <taxon>Tracheophyta</taxon>
        <taxon>Spermatophyta</taxon>
        <taxon>Magnoliopsida</taxon>
        <taxon>eudicotyledons</taxon>
        <taxon>Gunneridae</taxon>
        <taxon>Pentapetalae</taxon>
        <taxon>rosids</taxon>
        <taxon>malvids</taxon>
        <taxon>Brassicales</taxon>
        <taxon>Brassicaceae</taxon>
        <taxon>Arabideae</taxon>
        <taxon>Arabis</taxon>
    </lineage>
</organism>
<sequence length="101" mass="11454">MTRQENGKRERFSLASYLPDLFQSNPSIEIVNIQGDQLQSLVSKLVTYCTNAEVDSKVSSSKSSQLDLEPFPNMENFRVICESHIRICAACTFQRQALCTF</sequence>
<accession>A0A565BV71</accession>